<proteinExistence type="predicted"/>
<evidence type="ECO:0000313" key="1">
    <source>
        <dbReference type="EMBL" id="THU94833.1"/>
    </source>
</evidence>
<dbReference type="InterPro" id="IPR032675">
    <property type="entry name" value="LRR_dom_sf"/>
</dbReference>
<gene>
    <name evidence="1" type="ORF">K435DRAFT_819878</name>
</gene>
<sequence>MIPKIFAMLRGSPSATYLPHEYIVTYFLQGPSLTLTDSLPGVNKNTILAIGRVNPHLRELELSGFVKHADEVFASVVSHLKSLRSLVLRGCTRVGAKTADAITKACPELRILNLNYTSVTPLSVGALVASCHQLEVLKLANISNWTDATFTKFLAALDEKACLPKLHTLKLRDLSLSDNSLSAFISLCPALERLDLSFTPIKHPQTVLSTNPPALEKLSLTSTAITGTELLATLVQLPHLKTLSLGALGVRQSSKAAISNSSAMSMNDTTLRSLTDILEGFEHLQSVNLVSNTKLGASSKVDSALFDFVRRVGRKCQYLNLSNLPSIRSIDFAALLPLDEQDTAPSLRTLVLNNLNINDDAAVFIACCRKLSRLELSGTKMTSKFIEFQLNVQ</sequence>
<accession>A0A4S8LZV3</accession>
<dbReference type="OrthoDB" id="550575at2759"/>
<dbReference type="GO" id="GO:0019005">
    <property type="term" value="C:SCF ubiquitin ligase complex"/>
    <property type="evidence" value="ECO:0007669"/>
    <property type="project" value="TreeGrafter"/>
</dbReference>
<dbReference type="AlphaFoldDB" id="A0A4S8LZV3"/>
<keyword evidence="2" id="KW-1185">Reference proteome</keyword>
<organism evidence="1 2">
    <name type="scientific">Dendrothele bispora (strain CBS 962.96)</name>
    <dbReference type="NCBI Taxonomy" id="1314807"/>
    <lineage>
        <taxon>Eukaryota</taxon>
        <taxon>Fungi</taxon>
        <taxon>Dikarya</taxon>
        <taxon>Basidiomycota</taxon>
        <taxon>Agaricomycotina</taxon>
        <taxon>Agaricomycetes</taxon>
        <taxon>Agaricomycetidae</taxon>
        <taxon>Agaricales</taxon>
        <taxon>Agaricales incertae sedis</taxon>
        <taxon>Dendrothele</taxon>
    </lineage>
</organism>
<dbReference type="PANTHER" id="PTHR13318">
    <property type="entry name" value="PARTNER OF PAIRED, ISOFORM B-RELATED"/>
    <property type="match status" value="1"/>
</dbReference>
<dbReference type="GO" id="GO:0031146">
    <property type="term" value="P:SCF-dependent proteasomal ubiquitin-dependent protein catabolic process"/>
    <property type="evidence" value="ECO:0007669"/>
    <property type="project" value="TreeGrafter"/>
</dbReference>
<reference evidence="1 2" key="1">
    <citation type="journal article" date="2019" name="Nat. Ecol. Evol.">
        <title>Megaphylogeny resolves global patterns of mushroom evolution.</title>
        <authorList>
            <person name="Varga T."/>
            <person name="Krizsan K."/>
            <person name="Foldi C."/>
            <person name="Dima B."/>
            <person name="Sanchez-Garcia M."/>
            <person name="Sanchez-Ramirez S."/>
            <person name="Szollosi G.J."/>
            <person name="Szarkandi J.G."/>
            <person name="Papp V."/>
            <person name="Albert L."/>
            <person name="Andreopoulos W."/>
            <person name="Angelini C."/>
            <person name="Antonin V."/>
            <person name="Barry K.W."/>
            <person name="Bougher N.L."/>
            <person name="Buchanan P."/>
            <person name="Buyck B."/>
            <person name="Bense V."/>
            <person name="Catcheside P."/>
            <person name="Chovatia M."/>
            <person name="Cooper J."/>
            <person name="Damon W."/>
            <person name="Desjardin D."/>
            <person name="Finy P."/>
            <person name="Geml J."/>
            <person name="Haridas S."/>
            <person name="Hughes K."/>
            <person name="Justo A."/>
            <person name="Karasinski D."/>
            <person name="Kautmanova I."/>
            <person name="Kiss B."/>
            <person name="Kocsube S."/>
            <person name="Kotiranta H."/>
            <person name="LaButti K.M."/>
            <person name="Lechner B.E."/>
            <person name="Liimatainen K."/>
            <person name="Lipzen A."/>
            <person name="Lukacs Z."/>
            <person name="Mihaltcheva S."/>
            <person name="Morgado L.N."/>
            <person name="Niskanen T."/>
            <person name="Noordeloos M.E."/>
            <person name="Ohm R.A."/>
            <person name="Ortiz-Santana B."/>
            <person name="Ovrebo C."/>
            <person name="Racz N."/>
            <person name="Riley R."/>
            <person name="Savchenko A."/>
            <person name="Shiryaev A."/>
            <person name="Soop K."/>
            <person name="Spirin V."/>
            <person name="Szebenyi C."/>
            <person name="Tomsovsky M."/>
            <person name="Tulloss R.E."/>
            <person name="Uehling J."/>
            <person name="Grigoriev I.V."/>
            <person name="Vagvolgyi C."/>
            <person name="Papp T."/>
            <person name="Martin F.M."/>
            <person name="Miettinen O."/>
            <person name="Hibbett D.S."/>
            <person name="Nagy L.G."/>
        </authorList>
    </citation>
    <scope>NUCLEOTIDE SEQUENCE [LARGE SCALE GENOMIC DNA]</scope>
    <source>
        <strain evidence="1 2">CBS 962.96</strain>
    </source>
</reference>
<dbReference type="PANTHER" id="PTHR13318:SF105">
    <property type="entry name" value="F-BOX_LRR-REPEAT PROTEIN 3"/>
    <property type="match status" value="1"/>
</dbReference>
<dbReference type="Proteomes" id="UP000297245">
    <property type="component" value="Unassembled WGS sequence"/>
</dbReference>
<dbReference type="Gene3D" id="3.80.10.10">
    <property type="entry name" value="Ribonuclease Inhibitor"/>
    <property type="match status" value="2"/>
</dbReference>
<name>A0A4S8LZV3_DENBC</name>
<protein>
    <submittedName>
        <fullName evidence="1">RNI-like protein</fullName>
    </submittedName>
</protein>
<dbReference type="SUPFAM" id="SSF52047">
    <property type="entry name" value="RNI-like"/>
    <property type="match status" value="1"/>
</dbReference>
<evidence type="ECO:0000313" key="2">
    <source>
        <dbReference type="Proteomes" id="UP000297245"/>
    </source>
</evidence>
<dbReference type="EMBL" id="ML179214">
    <property type="protein sequence ID" value="THU94833.1"/>
    <property type="molecule type" value="Genomic_DNA"/>
</dbReference>